<keyword evidence="4" id="KW-0997">Cell inner membrane</keyword>
<gene>
    <name evidence="15" type="ORF">BEN30_17470</name>
</gene>
<dbReference type="EMBL" id="MCGG01000086">
    <property type="protein sequence ID" value="OEJ63733.1"/>
    <property type="molecule type" value="Genomic_DNA"/>
</dbReference>
<dbReference type="GO" id="GO:0005524">
    <property type="term" value="F:ATP binding"/>
    <property type="evidence" value="ECO:0007669"/>
    <property type="project" value="UniProtKB-KW"/>
</dbReference>
<keyword evidence="9" id="KW-0418">Kinase</keyword>
<keyword evidence="3" id="KW-1003">Cell membrane</keyword>
<dbReference type="InterPro" id="IPR050154">
    <property type="entry name" value="UbiB_kinase"/>
</dbReference>
<comment type="caution">
    <text evidence="15">The sequence shown here is derived from an EMBL/GenBank/DDBJ whole genome shotgun (WGS) entry which is preliminary data.</text>
</comment>
<evidence type="ECO:0000256" key="1">
    <source>
        <dbReference type="ARBA" id="ARBA00005020"/>
    </source>
</evidence>
<dbReference type="Gene3D" id="1.10.510.10">
    <property type="entry name" value="Transferase(Phosphotransferase) domain 1"/>
    <property type="match status" value="1"/>
</dbReference>
<dbReference type="InterPro" id="IPR010232">
    <property type="entry name" value="UbiB"/>
</dbReference>
<comment type="pathway">
    <text evidence="1">Cofactor biosynthesis; ubiquinone biosynthesis [regulation].</text>
</comment>
<sequence>MSIARTLARHDALFILEQLQLAPAIVLFAKMISSRRVSGRPGERLARAFQDMGPSFIKVGQMLSTRSDLLGEQMAADLSTLQDKLPPFSGEEARAAIEAEFGQTMDELFLSFDDTAIAAASIAQVHFAVTRDGEEVAVKVLRPDIEKAFKGDLELFFWGARLLQRTRPELRRLKPVESVATLARSVEMEMDLRFEAAAADELRENFLTDRSIFVPRIDWLRTGRRVMCTERVHGISFGDIAAIKAAGHDTLEILRKTAETFFYQAFRDGFFHADMHPGNLFVLPDGTVAIVDFGIMGRLNQTSRRHLAEMLMSFLTRDYRRVAEIHFEAGWIPKNQSMEEFTQACRSIAEPVLDRPQNEISIARLLGQLFQITETFQMESQPQLLLLQKTMLVAEGTGRRLAPNANMWVIARPLIEEWMHANFGPEARLKDAARQGVDALNRLPSIVRGLETALSQFDEHGLKLHPDTVAQLRGKRSRTPSTTAVMWIASIAASVAATAFLMSAL</sequence>
<dbReference type="GO" id="GO:0004672">
    <property type="term" value="F:protein kinase activity"/>
    <property type="evidence" value="ECO:0007669"/>
    <property type="project" value="InterPro"/>
</dbReference>
<dbReference type="Pfam" id="PF03109">
    <property type="entry name" value="ABC1"/>
    <property type="match status" value="1"/>
</dbReference>
<dbReference type="Proteomes" id="UP000095347">
    <property type="component" value="Unassembled WGS sequence"/>
</dbReference>
<dbReference type="SUPFAM" id="SSF56112">
    <property type="entry name" value="Protein kinase-like (PK-like)"/>
    <property type="match status" value="1"/>
</dbReference>
<evidence type="ECO:0000256" key="5">
    <source>
        <dbReference type="ARBA" id="ARBA00022679"/>
    </source>
</evidence>
<name>A0A1E5Q2R6_9PROT</name>
<keyword evidence="8" id="KW-0547">Nucleotide-binding</keyword>
<evidence type="ECO:0000256" key="8">
    <source>
        <dbReference type="ARBA" id="ARBA00022741"/>
    </source>
</evidence>
<keyword evidence="10" id="KW-0067">ATP-binding</keyword>
<dbReference type="PANTHER" id="PTHR10566:SF113">
    <property type="entry name" value="PROTEIN ACTIVITY OF BC1 COMPLEX KINASE 7, CHLOROPLASTIC"/>
    <property type="match status" value="1"/>
</dbReference>
<dbReference type="NCBIfam" id="TIGR01982">
    <property type="entry name" value="UbiB"/>
    <property type="match status" value="1"/>
</dbReference>
<feature type="transmembrane region" description="Helical" evidence="13">
    <location>
        <begin position="484"/>
        <end position="504"/>
    </location>
</feature>
<evidence type="ECO:0000256" key="11">
    <source>
        <dbReference type="ARBA" id="ARBA00022989"/>
    </source>
</evidence>
<evidence type="ECO:0000256" key="13">
    <source>
        <dbReference type="SAM" id="Phobius"/>
    </source>
</evidence>
<evidence type="ECO:0000313" key="16">
    <source>
        <dbReference type="Proteomes" id="UP000095347"/>
    </source>
</evidence>
<dbReference type="InterPro" id="IPR045308">
    <property type="entry name" value="UbiB_bact"/>
</dbReference>
<dbReference type="GO" id="GO:0006744">
    <property type="term" value="P:ubiquinone biosynthetic process"/>
    <property type="evidence" value="ECO:0007669"/>
    <property type="project" value="UniProtKB-UniPathway"/>
</dbReference>
<evidence type="ECO:0000256" key="4">
    <source>
        <dbReference type="ARBA" id="ARBA00022519"/>
    </source>
</evidence>
<dbReference type="InterPro" id="IPR011009">
    <property type="entry name" value="Kinase-like_dom_sf"/>
</dbReference>
<dbReference type="InterPro" id="IPR004147">
    <property type="entry name" value="ABC1_dom"/>
</dbReference>
<keyword evidence="12 13" id="KW-0472">Membrane</keyword>
<comment type="similarity">
    <text evidence="2">Belongs to the protein kinase superfamily. ADCK protein kinase family.</text>
</comment>
<organism evidence="15 16">
    <name type="scientific">Magnetovibrio blakemorei</name>
    <dbReference type="NCBI Taxonomy" id="28181"/>
    <lineage>
        <taxon>Bacteria</taxon>
        <taxon>Pseudomonadati</taxon>
        <taxon>Pseudomonadota</taxon>
        <taxon>Alphaproteobacteria</taxon>
        <taxon>Rhodospirillales</taxon>
        <taxon>Magnetovibrionaceae</taxon>
        <taxon>Magnetovibrio</taxon>
    </lineage>
</organism>
<keyword evidence="7 13" id="KW-0812">Transmembrane</keyword>
<dbReference type="PANTHER" id="PTHR10566">
    <property type="entry name" value="CHAPERONE-ACTIVITY OF BC1 COMPLEX CABC1 -RELATED"/>
    <property type="match status" value="1"/>
</dbReference>
<keyword evidence="5" id="KW-0808">Transferase</keyword>
<evidence type="ECO:0000259" key="14">
    <source>
        <dbReference type="PROSITE" id="PS50011"/>
    </source>
</evidence>
<keyword evidence="16" id="KW-1185">Reference proteome</keyword>
<dbReference type="OrthoDB" id="9795390at2"/>
<evidence type="ECO:0000256" key="10">
    <source>
        <dbReference type="ARBA" id="ARBA00022840"/>
    </source>
</evidence>
<evidence type="ECO:0000256" key="2">
    <source>
        <dbReference type="ARBA" id="ARBA00009670"/>
    </source>
</evidence>
<dbReference type="PROSITE" id="PS50011">
    <property type="entry name" value="PROTEIN_KINASE_DOM"/>
    <property type="match status" value="1"/>
</dbReference>
<evidence type="ECO:0000256" key="7">
    <source>
        <dbReference type="ARBA" id="ARBA00022692"/>
    </source>
</evidence>
<reference evidence="16" key="1">
    <citation type="submission" date="2016-07" db="EMBL/GenBank/DDBJ databases">
        <authorList>
            <person name="Florea S."/>
            <person name="Webb J.S."/>
            <person name="Jaromczyk J."/>
            <person name="Schardl C.L."/>
        </authorList>
    </citation>
    <scope>NUCLEOTIDE SEQUENCE [LARGE SCALE GENOMIC DNA]</scope>
    <source>
        <strain evidence="16">MV-1</strain>
    </source>
</reference>
<proteinExistence type="inferred from homology"/>
<dbReference type="AlphaFoldDB" id="A0A1E5Q2R6"/>
<evidence type="ECO:0000256" key="12">
    <source>
        <dbReference type="ARBA" id="ARBA00023136"/>
    </source>
</evidence>
<dbReference type="STRING" id="28181.BEN30_17470"/>
<accession>A0A1E5Q2R6</accession>
<evidence type="ECO:0000313" key="15">
    <source>
        <dbReference type="EMBL" id="OEJ63733.1"/>
    </source>
</evidence>
<evidence type="ECO:0000256" key="9">
    <source>
        <dbReference type="ARBA" id="ARBA00022777"/>
    </source>
</evidence>
<evidence type="ECO:0000256" key="3">
    <source>
        <dbReference type="ARBA" id="ARBA00022475"/>
    </source>
</evidence>
<keyword evidence="11 13" id="KW-1133">Transmembrane helix</keyword>
<evidence type="ECO:0000256" key="6">
    <source>
        <dbReference type="ARBA" id="ARBA00022688"/>
    </source>
</evidence>
<dbReference type="CDD" id="cd13972">
    <property type="entry name" value="UbiB"/>
    <property type="match status" value="1"/>
</dbReference>
<feature type="domain" description="Protein kinase" evidence="14">
    <location>
        <begin position="111"/>
        <end position="505"/>
    </location>
</feature>
<dbReference type="InterPro" id="IPR000719">
    <property type="entry name" value="Prot_kinase_dom"/>
</dbReference>
<protein>
    <submittedName>
        <fullName evidence="15">2-polyprenylphenol 6-hydroxylase</fullName>
    </submittedName>
</protein>
<dbReference type="UniPathway" id="UPA00232"/>
<keyword evidence="6" id="KW-0831">Ubiquinone biosynthesis</keyword>